<organism evidence="3 4">
    <name type="scientific">Nonomuraea mangrovi</name>
    <dbReference type="NCBI Taxonomy" id="2316207"/>
    <lineage>
        <taxon>Bacteria</taxon>
        <taxon>Bacillati</taxon>
        <taxon>Actinomycetota</taxon>
        <taxon>Actinomycetes</taxon>
        <taxon>Streptosporangiales</taxon>
        <taxon>Streptosporangiaceae</taxon>
        <taxon>Nonomuraea</taxon>
    </lineage>
</organism>
<proteinExistence type="predicted"/>
<dbReference type="InterPro" id="IPR001650">
    <property type="entry name" value="Helicase_C-like"/>
</dbReference>
<dbReference type="InterPro" id="IPR027417">
    <property type="entry name" value="P-loop_NTPase"/>
</dbReference>
<keyword evidence="4" id="KW-1185">Reference proteome</keyword>
<dbReference type="CDD" id="cd18785">
    <property type="entry name" value="SF2_C"/>
    <property type="match status" value="1"/>
</dbReference>
<gene>
    <name evidence="3" type="ORF">ACFSKW_27075</name>
</gene>
<dbReference type="EMBL" id="JBHUFV010000039">
    <property type="protein sequence ID" value="MFD1935141.1"/>
    <property type="molecule type" value="Genomic_DNA"/>
</dbReference>
<sequence length="1028" mass="115379">MTYILQNKDGEKFVRWLLDRVIHDARGDNRDSLEVAPEGRFWLGRLAPEARVEKSKLGKRTARIEPCEAGFRLRLSELDGRLIKCRAQAVAWRKVETERKDPNAERWHKSDPVAVELDLQTPRTLDEIQSAGRKEFEVGFSRVGASGLACEIRAELERGKQGPELVITLVNVSPEALEGWDTTVYEAQLEASVGPTERFVLDDLDDSFRYDRTVAAYGVNTGVEDDSGMVFRTTDVASYDQPRPEFWDHDFAGAPPGLDFATLAEDPIPAMRRLVAALERWGDRFWSEETLEQRAVQENWSTSMKAFAFAESKEFSTELDRIRQGLHLLENDSNLLRAFKLANRSFCESPVVKHTGWRTFQIGFFLCNIASLAPSTAEREREFVDTLWFPTGGGKTETYLLFVLVAAFHDRLRGKTQGITSWARFPLRMLSLQQTQRFVDVLAAAELVRRREDIPGHKFSVGFLVGKQGTPNKIPPIARPGDPNPADPSMPGRYRVLLRCPFCGSEQLEMEFDTIQWILNHRCRNAGCVWGDQPLPFRIVDDEIYRTLPTVVLGTLDKAASVSWSAQMRGVYGAPYGTCPDKHGFTYAPRSGTEGCLYPGCNKEPRPLSQDEKLFAPTIRMQDELHLLRDSLGAVDSHYEALLDGLQARFGENPKIITSSATLVGHERQTEMLYRRTGRTFPLPGPRAGHSFWLQHSDALARCFAGLAPRGVTLEYATDQLCESLQEAVRRAVEHPEQVAEELSLDPERLPALISVYGTDVVYGTTLKDVEAAARSFESQIRISPVRAATLTGRTPLEDVREVLACLNDPENDFYERIHLIAASSMLSHGVDIERLNVMVMLGLPLSTAEFIQTTSRVGRQYPGLVIVLHKIGRERDAAVFRSFPSFARHAERLIDPVPITAKSRRVLELTFAGLIMGRILGVHEPAALAAGLKQLTTAGFTKRAFAQLPVLEEEELKELIEMLGFTGALDSHLRQDLRNYAREFFRALNDPAVNVNFTNELLSPRPPMSSLRDVEKQAPVYSKGGQQ</sequence>
<dbReference type="SMART" id="SM00490">
    <property type="entry name" value="HELICc"/>
    <property type="match status" value="1"/>
</dbReference>
<keyword evidence="3" id="KW-0067">ATP-binding</keyword>
<keyword evidence="3" id="KW-0378">Hydrolase</keyword>
<dbReference type="RefSeq" id="WP_379575260.1">
    <property type="nucleotide sequence ID" value="NZ_JBHUFV010000039.1"/>
</dbReference>
<protein>
    <submittedName>
        <fullName evidence="3">Helicase-related protein</fullName>
    </submittedName>
</protein>
<dbReference type="Proteomes" id="UP001597368">
    <property type="component" value="Unassembled WGS sequence"/>
</dbReference>
<dbReference type="PANTHER" id="PTHR47962:SF5">
    <property type="entry name" value="ATP-DEPENDENT HELICASE LHR-RELATED"/>
    <property type="match status" value="1"/>
</dbReference>
<name>A0ABW4T2T1_9ACTN</name>
<dbReference type="GO" id="GO:0004386">
    <property type="term" value="F:helicase activity"/>
    <property type="evidence" value="ECO:0007669"/>
    <property type="project" value="UniProtKB-KW"/>
</dbReference>
<dbReference type="PROSITE" id="PS51194">
    <property type="entry name" value="HELICASE_CTER"/>
    <property type="match status" value="1"/>
</dbReference>
<dbReference type="PANTHER" id="PTHR47962">
    <property type="entry name" value="ATP-DEPENDENT HELICASE LHR-RELATED-RELATED"/>
    <property type="match status" value="1"/>
</dbReference>
<reference evidence="4" key="1">
    <citation type="journal article" date="2019" name="Int. J. Syst. Evol. Microbiol.">
        <title>The Global Catalogue of Microorganisms (GCM) 10K type strain sequencing project: providing services to taxonomists for standard genome sequencing and annotation.</title>
        <authorList>
            <consortium name="The Broad Institute Genomics Platform"/>
            <consortium name="The Broad Institute Genome Sequencing Center for Infectious Disease"/>
            <person name="Wu L."/>
            <person name="Ma J."/>
        </authorList>
    </citation>
    <scope>NUCLEOTIDE SEQUENCE [LARGE SCALE GENOMIC DNA]</scope>
    <source>
        <strain evidence="4">ICMP 6774ER</strain>
    </source>
</reference>
<dbReference type="InterPro" id="IPR052511">
    <property type="entry name" value="ATP-dep_Helicase"/>
</dbReference>
<dbReference type="Gene3D" id="3.40.50.300">
    <property type="entry name" value="P-loop containing nucleotide triphosphate hydrolases"/>
    <property type="match status" value="1"/>
</dbReference>
<evidence type="ECO:0000313" key="3">
    <source>
        <dbReference type="EMBL" id="MFD1935141.1"/>
    </source>
</evidence>
<feature type="region of interest" description="Disordered" evidence="1">
    <location>
        <begin position="1005"/>
        <end position="1028"/>
    </location>
</feature>
<evidence type="ECO:0000313" key="4">
    <source>
        <dbReference type="Proteomes" id="UP001597368"/>
    </source>
</evidence>
<comment type="caution">
    <text evidence="3">The sequence shown here is derived from an EMBL/GenBank/DDBJ whole genome shotgun (WGS) entry which is preliminary data.</text>
</comment>
<accession>A0ABW4T2T1</accession>
<evidence type="ECO:0000256" key="1">
    <source>
        <dbReference type="SAM" id="MobiDB-lite"/>
    </source>
</evidence>
<dbReference type="SUPFAM" id="SSF52540">
    <property type="entry name" value="P-loop containing nucleoside triphosphate hydrolases"/>
    <property type="match status" value="1"/>
</dbReference>
<feature type="domain" description="Helicase C-terminal" evidence="2">
    <location>
        <begin position="749"/>
        <end position="906"/>
    </location>
</feature>
<evidence type="ECO:0000259" key="2">
    <source>
        <dbReference type="PROSITE" id="PS51194"/>
    </source>
</evidence>
<keyword evidence="3" id="KW-0547">Nucleotide-binding</keyword>
<keyword evidence="3" id="KW-0347">Helicase</keyword>
<dbReference type="Pfam" id="PF00271">
    <property type="entry name" value="Helicase_C"/>
    <property type="match status" value="1"/>
</dbReference>